<name>D8MA97_BLAHO</name>
<gene>
    <name evidence="4" type="ORF">GSBLH_T00006858001</name>
</gene>
<feature type="domain" description="Class II aldolase/adducin N-terminal" evidence="3">
    <location>
        <begin position="13"/>
        <end position="171"/>
    </location>
</feature>
<dbReference type="Proteomes" id="UP000008312">
    <property type="component" value="Unassembled WGS sequence"/>
</dbReference>
<evidence type="ECO:0000256" key="2">
    <source>
        <dbReference type="ARBA" id="ARBA00023239"/>
    </source>
</evidence>
<dbReference type="Gene3D" id="3.40.225.10">
    <property type="entry name" value="Class II aldolase/adducin N-terminal domain"/>
    <property type="match status" value="1"/>
</dbReference>
<dbReference type="GO" id="GO:0016832">
    <property type="term" value="F:aldehyde-lyase activity"/>
    <property type="evidence" value="ECO:0007669"/>
    <property type="project" value="TreeGrafter"/>
</dbReference>
<keyword evidence="1" id="KW-0479">Metal-binding</keyword>
<sequence>MFCSSWDLLPCNAKVASAMTALYNRELTTTSGGNVSVKDEDGSVWMTPTGVDKCHVLPEQVSQILPNGEKRGSYKPTSEWKMHYNAYAERSEIGAIVHTHSPALLTFALSHNIPETRIFPLISQFLGEVAMVPYRGCVLQRENHGVIVVGKTIEEAFNRLELLVKITKLCIKAPNPKTPQASSPTFLDTLTLIDSSDEFYSKENEKIYERINSFSKRAYDHHLVACEHLFSIRDEHDCHIVHHNRIGCCPQMWENGAVSSKATNGRVALHQAMSRVLGSL</sequence>
<dbReference type="PANTHER" id="PTHR22789:SF0">
    <property type="entry name" value="3-OXO-TETRONATE 4-PHOSPHATE DECARBOXYLASE-RELATED"/>
    <property type="match status" value="1"/>
</dbReference>
<dbReference type="Pfam" id="PF00596">
    <property type="entry name" value="Aldolase_II"/>
    <property type="match status" value="1"/>
</dbReference>
<dbReference type="SUPFAM" id="SSF53639">
    <property type="entry name" value="AraD/HMP-PK domain-like"/>
    <property type="match status" value="1"/>
</dbReference>
<dbReference type="InterPro" id="IPR001303">
    <property type="entry name" value="Aldolase_II/adducin_N"/>
</dbReference>
<dbReference type="SMART" id="SM01007">
    <property type="entry name" value="Aldolase_II"/>
    <property type="match status" value="1"/>
</dbReference>
<dbReference type="InterPro" id="IPR036409">
    <property type="entry name" value="Aldolase_II/adducin_N_sf"/>
</dbReference>
<dbReference type="GeneID" id="24922982"/>
<dbReference type="GO" id="GO:0005829">
    <property type="term" value="C:cytosol"/>
    <property type="evidence" value="ECO:0007669"/>
    <property type="project" value="TreeGrafter"/>
</dbReference>
<dbReference type="AlphaFoldDB" id="D8MA97"/>
<keyword evidence="5" id="KW-1185">Reference proteome</keyword>
<dbReference type="GO" id="GO:0046872">
    <property type="term" value="F:metal ion binding"/>
    <property type="evidence" value="ECO:0007669"/>
    <property type="project" value="UniProtKB-KW"/>
</dbReference>
<proteinExistence type="predicted"/>
<reference evidence="4" key="1">
    <citation type="submission" date="2010-02" db="EMBL/GenBank/DDBJ databases">
        <title>Sequencing and annotation of the Blastocystis hominis genome.</title>
        <authorList>
            <person name="Wincker P."/>
        </authorList>
    </citation>
    <scope>NUCLEOTIDE SEQUENCE</scope>
    <source>
        <strain evidence="4">Singapore isolate B</strain>
    </source>
</reference>
<dbReference type="PANTHER" id="PTHR22789">
    <property type="entry name" value="FUCULOSE PHOSPHATE ALDOLASE"/>
    <property type="match status" value="1"/>
</dbReference>
<dbReference type="GO" id="GO:0019323">
    <property type="term" value="P:pentose catabolic process"/>
    <property type="evidence" value="ECO:0007669"/>
    <property type="project" value="TreeGrafter"/>
</dbReference>
<dbReference type="InParanoid" id="D8MA97"/>
<dbReference type="RefSeq" id="XP_012899034.1">
    <property type="nucleotide sequence ID" value="XM_013043580.1"/>
</dbReference>
<evidence type="ECO:0000259" key="3">
    <source>
        <dbReference type="SMART" id="SM01007"/>
    </source>
</evidence>
<organism evidence="4">
    <name type="scientific">Blastocystis hominis</name>
    <dbReference type="NCBI Taxonomy" id="12968"/>
    <lineage>
        <taxon>Eukaryota</taxon>
        <taxon>Sar</taxon>
        <taxon>Stramenopiles</taxon>
        <taxon>Bigyra</taxon>
        <taxon>Opalozoa</taxon>
        <taxon>Opalinata</taxon>
        <taxon>Blastocystidae</taxon>
        <taxon>Blastocystis</taxon>
    </lineage>
</organism>
<evidence type="ECO:0000313" key="5">
    <source>
        <dbReference type="Proteomes" id="UP000008312"/>
    </source>
</evidence>
<protein>
    <recommendedName>
        <fullName evidence="3">Class II aldolase/adducin N-terminal domain-containing protein</fullName>
    </recommendedName>
</protein>
<dbReference type="InterPro" id="IPR050197">
    <property type="entry name" value="Aldolase_class_II_sugar_metab"/>
</dbReference>
<accession>D8MA97</accession>
<keyword evidence="2" id="KW-0456">Lyase</keyword>
<evidence type="ECO:0000256" key="1">
    <source>
        <dbReference type="ARBA" id="ARBA00022723"/>
    </source>
</evidence>
<dbReference type="OrthoDB" id="191080at2759"/>
<dbReference type="EMBL" id="FN668689">
    <property type="protein sequence ID" value="CBK24986.2"/>
    <property type="molecule type" value="Genomic_DNA"/>
</dbReference>
<evidence type="ECO:0000313" key="4">
    <source>
        <dbReference type="EMBL" id="CBK24986.2"/>
    </source>
</evidence>